<gene>
    <name evidence="2" type="ORF">FHS54_000320</name>
</gene>
<evidence type="ECO:0000256" key="1">
    <source>
        <dbReference type="SAM" id="Phobius"/>
    </source>
</evidence>
<proteinExistence type="predicted"/>
<sequence length="62" mass="7073">MSVRAIALASKSFDKLDLQTEIQMVIFTIIVISILLLVLFFAVTIAGGRAHDRQNERRDRDR</sequence>
<keyword evidence="3" id="KW-1185">Reference proteome</keyword>
<name>A0A846M478_9SPHN</name>
<keyword evidence="1" id="KW-0812">Transmembrane</keyword>
<organism evidence="2 3">
    <name type="scientific">Sphingobium vermicomposti</name>
    <dbReference type="NCBI Taxonomy" id="529005"/>
    <lineage>
        <taxon>Bacteria</taxon>
        <taxon>Pseudomonadati</taxon>
        <taxon>Pseudomonadota</taxon>
        <taxon>Alphaproteobacteria</taxon>
        <taxon>Sphingomonadales</taxon>
        <taxon>Sphingomonadaceae</taxon>
        <taxon>Sphingobium</taxon>
    </lineage>
</organism>
<dbReference type="EMBL" id="JAASQR010000001">
    <property type="protein sequence ID" value="NIJ15371.1"/>
    <property type="molecule type" value="Genomic_DNA"/>
</dbReference>
<dbReference type="AlphaFoldDB" id="A0A846M478"/>
<reference evidence="2 3" key="1">
    <citation type="submission" date="2020-03" db="EMBL/GenBank/DDBJ databases">
        <title>Genomic Encyclopedia of Type Strains, Phase IV (KMG-IV): sequencing the most valuable type-strain genomes for metagenomic binning, comparative biology and taxonomic classification.</title>
        <authorList>
            <person name="Goeker M."/>
        </authorList>
    </citation>
    <scope>NUCLEOTIDE SEQUENCE [LARGE SCALE GENOMIC DNA]</scope>
    <source>
        <strain evidence="2 3">DSM 21299</strain>
    </source>
</reference>
<dbReference type="Proteomes" id="UP000576821">
    <property type="component" value="Unassembled WGS sequence"/>
</dbReference>
<keyword evidence="1" id="KW-1133">Transmembrane helix</keyword>
<evidence type="ECO:0000313" key="2">
    <source>
        <dbReference type="EMBL" id="NIJ15371.1"/>
    </source>
</evidence>
<evidence type="ECO:0000313" key="3">
    <source>
        <dbReference type="Proteomes" id="UP000576821"/>
    </source>
</evidence>
<accession>A0A846M478</accession>
<protein>
    <submittedName>
        <fullName evidence="2">Putative membrane protein</fullName>
    </submittedName>
</protein>
<keyword evidence="1" id="KW-0472">Membrane</keyword>
<feature type="transmembrane region" description="Helical" evidence="1">
    <location>
        <begin position="22"/>
        <end position="48"/>
    </location>
</feature>
<comment type="caution">
    <text evidence="2">The sequence shown here is derived from an EMBL/GenBank/DDBJ whole genome shotgun (WGS) entry which is preliminary data.</text>
</comment>